<evidence type="ECO:0000313" key="8">
    <source>
        <dbReference type="Proteomes" id="UP001316184"/>
    </source>
</evidence>
<dbReference type="Pfam" id="PF00440">
    <property type="entry name" value="TetR_N"/>
    <property type="match status" value="1"/>
</dbReference>
<keyword evidence="1" id="KW-0805">Transcription regulation</keyword>
<dbReference type="Gene3D" id="1.10.10.60">
    <property type="entry name" value="Homeodomain-like"/>
    <property type="match status" value="1"/>
</dbReference>
<feature type="domain" description="HTH tetR-type" evidence="6">
    <location>
        <begin position="23"/>
        <end position="83"/>
    </location>
</feature>
<dbReference type="Gene3D" id="1.10.357.10">
    <property type="entry name" value="Tetracycline Repressor, domain 2"/>
    <property type="match status" value="1"/>
</dbReference>
<dbReference type="EMBL" id="CP102173">
    <property type="protein sequence ID" value="UUP12879.1"/>
    <property type="molecule type" value="Genomic_DNA"/>
</dbReference>
<dbReference type="RefSeq" id="WP_232401657.1">
    <property type="nucleotide sequence ID" value="NZ_CP102173.1"/>
</dbReference>
<dbReference type="PRINTS" id="PR00455">
    <property type="entry name" value="HTHTETR"/>
</dbReference>
<dbReference type="PANTHER" id="PTHR30055:SF234">
    <property type="entry name" value="HTH-TYPE TRANSCRIPTIONAL REGULATOR BETI"/>
    <property type="match status" value="1"/>
</dbReference>
<reference evidence="7 8" key="1">
    <citation type="submission" date="2022-08" db="EMBL/GenBank/DDBJ databases">
        <title>novel species in genus Aeromicrobium.</title>
        <authorList>
            <person name="Ye L."/>
        </authorList>
    </citation>
    <scope>NUCLEOTIDE SEQUENCE [LARGE SCALE GENOMIC DNA]</scope>
    <source>
        <strain evidence="8">zg-Y1379</strain>
    </source>
</reference>
<evidence type="ECO:0000313" key="7">
    <source>
        <dbReference type="EMBL" id="UUP12879.1"/>
    </source>
</evidence>
<dbReference type="Proteomes" id="UP001316184">
    <property type="component" value="Chromosome"/>
</dbReference>
<evidence type="ECO:0000256" key="1">
    <source>
        <dbReference type="ARBA" id="ARBA00023015"/>
    </source>
</evidence>
<feature type="DNA-binding region" description="H-T-H motif" evidence="4">
    <location>
        <begin position="46"/>
        <end position="65"/>
    </location>
</feature>
<protein>
    <submittedName>
        <fullName evidence="7">TetR/AcrR family transcriptional regulator</fullName>
    </submittedName>
</protein>
<evidence type="ECO:0000256" key="2">
    <source>
        <dbReference type="ARBA" id="ARBA00023125"/>
    </source>
</evidence>
<dbReference type="InterPro" id="IPR050109">
    <property type="entry name" value="HTH-type_TetR-like_transc_reg"/>
</dbReference>
<name>A0ABY5M744_9ACTN</name>
<keyword evidence="8" id="KW-1185">Reference proteome</keyword>
<dbReference type="SUPFAM" id="SSF48498">
    <property type="entry name" value="Tetracyclin repressor-like, C-terminal domain"/>
    <property type="match status" value="1"/>
</dbReference>
<evidence type="ECO:0000256" key="4">
    <source>
        <dbReference type="PROSITE-ProRule" id="PRU00335"/>
    </source>
</evidence>
<gene>
    <name evidence="7" type="ORF">NQV15_13580</name>
</gene>
<dbReference type="PROSITE" id="PS50977">
    <property type="entry name" value="HTH_TETR_2"/>
    <property type="match status" value="1"/>
</dbReference>
<feature type="region of interest" description="Disordered" evidence="5">
    <location>
        <begin position="1"/>
        <end position="25"/>
    </location>
</feature>
<organism evidence="7 8">
    <name type="scientific">Aeromicrobium wangtongii</name>
    <dbReference type="NCBI Taxonomy" id="2969247"/>
    <lineage>
        <taxon>Bacteria</taxon>
        <taxon>Bacillati</taxon>
        <taxon>Actinomycetota</taxon>
        <taxon>Actinomycetes</taxon>
        <taxon>Propionibacteriales</taxon>
        <taxon>Nocardioidaceae</taxon>
        <taxon>Aeromicrobium</taxon>
    </lineage>
</organism>
<dbReference type="InterPro" id="IPR036271">
    <property type="entry name" value="Tet_transcr_reg_TetR-rel_C_sf"/>
</dbReference>
<accession>A0ABY5M744</accession>
<dbReference type="PANTHER" id="PTHR30055">
    <property type="entry name" value="HTH-TYPE TRANSCRIPTIONAL REGULATOR RUTR"/>
    <property type="match status" value="1"/>
</dbReference>
<dbReference type="InterPro" id="IPR009057">
    <property type="entry name" value="Homeodomain-like_sf"/>
</dbReference>
<keyword evidence="2 4" id="KW-0238">DNA-binding</keyword>
<evidence type="ECO:0000256" key="5">
    <source>
        <dbReference type="SAM" id="MobiDB-lite"/>
    </source>
</evidence>
<sequence length="220" mass="23562">MTDAEKPDAPATDAAARGSRRRERTRAQVLDAAELLLSQRAPDEIRVEDVAAQASISPASVYVHFGTKDALLAAVTERVLAVATDALRSAYAAQTSPLERFAGVGAAYLRLLVDHPAVLRYLTATGERGPRTPAEEDVVAGFSQLRREFEQSIRDAVDSKAIRPVDPELMSYFLFGAWNGVAALALRRDALTLSPEQVEGAVIEAGLMLLDGLIAESSSS</sequence>
<evidence type="ECO:0000259" key="6">
    <source>
        <dbReference type="PROSITE" id="PS50977"/>
    </source>
</evidence>
<proteinExistence type="predicted"/>
<evidence type="ECO:0000256" key="3">
    <source>
        <dbReference type="ARBA" id="ARBA00023163"/>
    </source>
</evidence>
<dbReference type="SUPFAM" id="SSF46689">
    <property type="entry name" value="Homeodomain-like"/>
    <property type="match status" value="1"/>
</dbReference>
<dbReference type="InterPro" id="IPR001647">
    <property type="entry name" value="HTH_TetR"/>
</dbReference>
<keyword evidence="3" id="KW-0804">Transcription</keyword>